<feature type="region of interest" description="Disordered" evidence="5">
    <location>
        <begin position="278"/>
        <end position="302"/>
    </location>
</feature>
<dbReference type="GO" id="GO:0055085">
    <property type="term" value="P:transmembrane transport"/>
    <property type="evidence" value="ECO:0007669"/>
    <property type="project" value="UniProtKB-ARBA"/>
</dbReference>
<keyword evidence="8" id="KW-1185">Reference proteome</keyword>
<dbReference type="PROSITE" id="PS00211">
    <property type="entry name" value="ABC_TRANSPORTER_1"/>
    <property type="match status" value="1"/>
</dbReference>
<evidence type="ECO:0000313" key="8">
    <source>
        <dbReference type="Proteomes" id="UP000028602"/>
    </source>
</evidence>
<organism evidence="7 8">
    <name type="scientific">Tatumella ptyseos ATCC 33301</name>
    <dbReference type="NCBI Taxonomy" id="1005995"/>
    <lineage>
        <taxon>Bacteria</taxon>
        <taxon>Pseudomonadati</taxon>
        <taxon>Pseudomonadota</taxon>
        <taxon>Gammaproteobacteria</taxon>
        <taxon>Enterobacterales</taxon>
        <taxon>Erwiniaceae</taxon>
        <taxon>Tatumella</taxon>
    </lineage>
</organism>
<dbReference type="InterPro" id="IPR017871">
    <property type="entry name" value="ABC_transporter-like_CS"/>
</dbReference>
<dbReference type="EMBL" id="JMPR01000035">
    <property type="protein sequence ID" value="KFD18968.1"/>
    <property type="molecule type" value="Genomic_DNA"/>
</dbReference>
<dbReference type="EC" id="3.6.1.15" evidence="7"/>
<comment type="similarity">
    <text evidence="1">Belongs to the ABC transporter superfamily. Drug exporter-2 (TC 3.A.1.117) family.</text>
</comment>
<evidence type="ECO:0000256" key="1">
    <source>
        <dbReference type="ARBA" id="ARBA00006526"/>
    </source>
</evidence>
<evidence type="ECO:0000313" key="7">
    <source>
        <dbReference type="EMBL" id="KFD18968.1"/>
    </source>
</evidence>
<dbReference type="PANTHER" id="PTHR43776">
    <property type="entry name" value="TRANSPORT ATP-BINDING PROTEIN"/>
    <property type="match status" value="1"/>
</dbReference>
<dbReference type="Gene3D" id="3.40.50.300">
    <property type="entry name" value="P-loop containing nucleotide triphosphate hydrolases"/>
    <property type="match status" value="1"/>
</dbReference>
<dbReference type="CDD" id="cd03257">
    <property type="entry name" value="ABC_NikE_OppD_transporters"/>
    <property type="match status" value="1"/>
</dbReference>
<evidence type="ECO:0000256" key="4">
    <source>
        <dbReference type="ARBA" id="ARBA00022840"/>
    </source>
</evidence>
<evidence type="ECO:0000256" key="5">
    <source>
        <dbReference type="SAM" id="MobiDB-lite"/>
    </source>
</evidence>
<dbReference type="InterPro" id="IPR027417">
    <property type="entry name" value="P-loop_NTPase"/>
</dbReference>
<sequence>MSTTLPAVSPAFIQVDRISRYRNRHAFPWQKATSANAILDDFSLTLHPHERVGLLGCSGCGKSTLLRAIMALDVVDSGAVYCNGKRVRPGPARTLRWYRRQVQYLPQEPASTLPPAMRVRDILNEPLRHSGHRRHASSDLAASLEQVELSPKILDKHAGSLSGGQAQRVALARALIIKPDFLLADEPVSGLDLPLREQIKSLLLRMTEENRMGLLVVSHDISLLAGLCDRTLVMAAGEIIEDRPTPEMLHLPHHPHTRQLLNAVPGLFSPVLPADRDEYTPKPGGSFNTTALHINKDTHEYG</sequence>
<dbReference type="RefSeq" id="WP_081671448.1">
    <property type="nucleotide sequence ID" value="NZ_ATMJ01000021.1"/>
</dbReference>
<dbReference type="AlphaFoldDB" id="A0A085JES2"/>
<dbReference type="PROSITE" id="PS50893">
    <property type="entry name" value="ABC_TRANSPORTER_2"/>
    <property type="match status" value="1"/>
</dbReference>
<dbReference type="Pfam" id="PF00005">
    <property type="entry name" value="ABC_tran"/>
    <property type="match status" value="1"/>
</dbReference>
<dbReference type="InterPro" id="IPR003439">
    <property type="entry name" value="ABC_transporter-like_ATP-bd"/>
</dbReference>
<dbReference type="SUPFAM" id="SSF52540">
    <property type="entry name" value="P-loop containing nucleoside triphosphate hydrolases"/>
    <property type="match status" value="1"/>
</dbReference>
<reference evidence="7 8" key="1">
    <citation type="submission" date="2014-05" db="EMBL/GenBank/DDBJ databases">
        <title>ATOL: Assembling a taxonomically balanced genome-scale reconstruction of the evolutionary history of the Enterobacteriaceae.</title>
        <authorList>
            <person name="Plunkett G.III."/>
            <person name="Neeno-Eckwall E.C."/>
            <person name="Glasner J.D."/>
            <person name="Perna N.T."/>
        </authorList>
    </citation>
    <scope>NUCLEOTIDE SEQUENCE [LARGE SCALE GENOMIC DNA]</scope>
    <source>
        <strain evidence="7 8">ATCC 33301</strain>
    </source>
</reference>
<name>A0A085JES2_9GAMM</name>
<evidence type="ECO:0000259" key="6">
    <source>
        <dbReference type="PROSITE" id="PS50893"/>
    </source>
</evidence>
<dbReference type="InterPro" id="IPR003593">
    <property type="entry name" value="AAA+_ATPase"/>
</dbReference>
<accession>A0A085JES2</accession>
<dbReference type="EC" id="3.6.1.3" evidence="7"/>
<dbReference type="InterPro" id="IPR050319">
    <property type="entry name" value="ABC_transp_ATP-bind"/>
</dbReference>
<feature type="domain" description="ABC transporter" evidence="6">
    <location>
        <begin position="13"/>
        <end position="261"/>
    </location>
</feature>
<keyword evidence="2" id="KW-0813">Transport</keyword>
<evidence type="ECO:0000256" key="2">
    <source>
        <dbReference type="ARBA" id="ARBA00022448"/>
    </source>
</evidence>
<proteinExistence type="inferred from homology"/>
<dbReference type="GO" id="GO:0005524">
    <property type="term" value="F:ATP binding"/>
    <property type="evidence" value="ECO:0007669"/>
    <property type="project" value="UniProtKB-KW"/>
</dbReference>
<dbReference type="eggNOG" id="COG4608">
    <property type="taxonomic scope" value="Bacteria"/>
</dbReference>
<evidence type="ECO:0000256" key="3">
    <source>
        <dbReference type="ARBA" id="ARBA00022741"/>
    </source>
</evidence>
<gene>
    <name evidence="7" type="ORF">GTPT_2269</name>
</gene>
<keyword evidence="7" id="KW-0378">Hydrolase</keyword>
<dbReference type="OrthoDB" id="8481147at2"/>
<comment type="caution">
    <text evidence="7">The sequence shown here is derived from an EMBL/GenBank/DDBJ whole genome shotgun (WGS) entry which is preliminary data.</text>
</comment>
<dbReference type="Proteomes" id="UP000028602">
    <property type="component" value="Unassembled WGS sequence"/>
</dbReference>
<keyword evidence="4 7" id="KW-0067">ATP-binding</keyword>
<keyword evidence="3" id="KW-0547">Nucleotide-binding</keyword>
<dbReference type="GO" id="GO:0016887">
    <property type="term" value="F:ATP hydrolysis activity"/>
    <property type="evidence" value="ECO:0007669"/>
    <property type="project" value="InterPro"/>
</dbReference>
<protein>
    <submittedName>
        <fullName evidence="7">Oligopeptide transport ATP-binding protein</fullName>
        <ecNumber evidence="7">3.6.1.15</ecNumber>
        <ecNumber evidence="7">3.6.1.3</ecNumber>
    </submittedName>
</protein>
<dbReference type="SMART" id="SM00382">
    <property type="entry name" value="AAA"/>
    <property type="match status" value="1"/>
</dbReference>